<evidence type="ECO:0000313" key="2">
    <source>
        <dbReference type="Proteomes" id="UP000243904"/>
    </source>
</evidence>
<evidence type="ECO:0000313" key="1">
    <source>
        <dbReference type="EMBL" id="SDR93799.1"/>
    </source>
</evidence>
<dbReference type="EMBL" id="LT629750">
    <property type="protein sequence ID" value="SDR93799.1"/>
    <property type="molecule type" value="Genomic_DNA"/>
</dbReference>
<dbReference type="Proteomes" id="UP000243904">
    <property type="component" value="Chromosome I"/>
</dbReference>
<keyword evidence="2" id="KW-1185">Reference proteome</keyword>
<dbReference type="RefSeq" id="WP_146686177.1">
    <property type="nucleotide sequence ID" value="NZ_LT629750.1"/>
</dbReference>
<sequence>MVTLPALLFENGLPNLPVLLIEPHRNHGGVWRIKFSYETGEPLSMSATQASTMASCLHKLGEVDLADEIDSAIKSAERYASM</sequence>
<reference evidence="2" key="1">
    <citation type="submission" date="2016-10" db="EMBL/GenBank/DDBJ databases">
        <authorList>
            <person name="Varghese N."/>
            <person name="Submissions S."/>
        </authorList>
    </citation>
    <scope>NUCLEOTIDE SEQUENCE [LARGE SCALE GENOMIC DNA]</scope>
    <source>
        <strain evidence="2">GAS369</strain>
    </source>
</reference>
<accession>A0A1H1N6M8</accession>
<organism evidence="1 2">
    <name type="scientific">Bradyrhizobium canariense</name>
    <dbReference type="NCBI Taxonomy" id="255045"/>
    <lineage>
        <taxon>Bacteria</taxon>
        <taxon>Pseudomonadati</taxon>
        <taxon>Pseudomonadota</taxon>
        <taxon>Alphaproteobacteria</taxon>
        <taxon>Hyphomicrobiales</taxon>
        <taxon>Nitrobacteraceae</taxon>
        <taxon>Bradyrhizobium</taxon>
    </lineage>
</organism>
<proteinExistence type="predicted"/>
<name>A0A1H1N6M8_9BRAD</name>
<gene>
    <name evidence="1" type="ORF">SAMN05444158_0476</name>
</gene>
<protein>
    <submittedName>
        <fullName evidence="1">Uncharacterized protein</fullName>
    </submittedName>
</protein>
<dbReference type="AlphaFoldDB" id="A0A1H1N6M8"/>